<evidence type="ECO:0000259" key="8">
    <source>
        <dbReference type="Pfam" id="PF20684"/>
    </source>
</evidence>
<feature type="transmembrane region" description="Helical" evidence="7">
    <location>
        <begin position="21"/>
        <end position="41"/>
    </location>
</feature>
<feature type="region of interest" description="Disordered" evidence="6">
    <location>
        <begin position="116"/>
        <end position="154"/>
    </location>
</feature>
<dbReference type="AlphaFoldDB" id="A0A9P9DP02"/>
<dbReference type="EMBL" id="JAGMWT010000009">
    <property type="protein sequence ID" value="KAH7122399.1"/>
    <property type="molecule type" value="Genomic_DNA"/>
</dbReference>
<evidence type="ECO:0000256" key="3">
    <source>
        <dbReference type="ARBA" id="ARBA00022989"/>
    </source>
</evidence>
<dbReference type="Pfam" id="PF20684">
    <property type="entry name" value="Fung_rhodopsin"/>
    <property type="match status" value="1"/>
</dbReference>
<dbReference type="PANTHER" id="PTHR33048:SF92">
    <property type="entry name" value="INTEGRAL MEMBRANE PROTEIN"/>
    <property type="match status" value="1"/>
</dbReference>
<evidence type="ECO:0000256" key="4">
    <source>
        <dbReference type="ARBA" id="ARBA00023136"/>
    </source>
</evidence>
<dbReference type="Proteomes" id="UP000700596">
    <property type="component" value="Unassembled WGS sequence"/>
</dbReference>
<gene>
    <name evidence="9" type="ORF">B0J11DRAFT_437315</name>
</gene>
<evidence type="ECO:0000256" key="7">
    <source>
        <dbReference type="SAM" id="Phobius"/>
    </source>
</evidence>
<protein>
    <recommendedName>
        <fullName evidence="8">Rhodopsin domain-containing protein</fullName>
    </recommendedName>
</protein>
<proteinExistence type="inferred from homology"/>
<keyword evidence="4 7" id="KW-0472">Membrane</keyword>
<feature type="transmembrane region" description="Helical" evidence="7">
    <location>
        <begin position="61"/>
        <end position="84"/>
    </location>
</feature>
<sequence>MLIAPQDIVVWKLQLRLAHKIAITTIFALGLLNIVIAVFRITSLLSVAFRGDITYDVVPAMVWAVAQVSTAITLTCCLLLRPFFEKLVPQRLVRLAIVKPVPKPASIRVTTRIQVHGDTSQPRRQSCTHDGLQEREGPTFEITPGRSGSNCAIS</sequence>
<comment type="caution">
    <text evidence="9">The sequence shown here is derived from an EMBL/GenBank/DDBJ whole genome shotgun (WGS) entry which is preliminary data.</text>
</comment>
<evidence type="ECO:0000256" key="6">
    <source>
        <dbReference type="SAM" id="MobiDB-lite"/>
    </source>
</evidence>
<dbReference type="GO" id="GO:0016020">
    <property type="term" value="C:membrane"/>
    <property type="evidence" value="ECO:0007669"/>
    <property type="project" value="UniProtKB-SubCell"/>
</dbReference>
<evidence type="ECO:0000313" key="9">
    <source>
        <dbReference type="EMBL" id="KAH7122399.1"/>
    </source>
</evidence>
<evidence type="ECO:0000256" key="1">
    <source>
        <dbReference type="ARBA" id="ARBA00004141"/>
    </source>
</evidence>
<dbReference type="InterPro" id="IPR052337">
    <property type="entry name" value="SAT4-like"/>
</dbReference>
<evidence type="ECO:0000256" key="2">
    <source>
        <dbReference type="ARBA" id="ARBA00022692"/>
    </source>
</evidence>
<accession>A0A9P9DP02</accession>
<name>A0A9P9DP02_9PLEO</name>
<organism evidence="9 10">
    <name type="scientific">Dendryphion nanum</name>
    <dbReference type="NCBI Taxonomy" id="256645"/>
    <lineage>
        <taxon>Eukaryota</taxon>
        <taxon>Fungi</taxon>
        <taxon>Dikarya</taxon>
        <taxon>Ascomycota</taxon>
        <taxon>Pezizomycotina</taxon>
        <taxon>Dothideomycetes</taxon>
        <taxon>Pleosporomycetidae</taxon>
        <taxon>Pleosporales</taxon>
        <taxon>Torulaceae</taxon>
        <taxon>Dendryphion</taxon>
    </lineage>
</organism>
<reference evidence="9" key="1">
    <citation type="journal article" date="2021" name="Nat. Commun.">
        <title>Genetic determinants of endophytism in the Arabidopsis root mycobiome.</title>
        <authorList>
            <person name="Mesny F."/>
            <person name="Miyauchi S."/>
            <person name="Thiergart T."/>
            <person name="Pickel B."/>
            <person name="Atanasova L."/>
            <person name="Karlsson M."/>
            <person name="Huettel B."/>
            <person name="Barry K.W."/>
            <person name="Haridas S."/>
            <person name="Chen C."/>
            <person name="Bauer D."/>
            <person name="Andreopoulos W."/>
            <person name="Pangilinan J."/>
            <person name="LaButti K."/>
            <person name="Riley R."/>
            <person name="Lipzen A."/>
            <person name="Clum A."/>
            <person name="Drula E."/>
            <person name="Henrissat B."/>
            <person name="Kohler A."/>
            <person name="Grigoriev I.V."/>
            <person name="Martin F.M."/>
            <person name="Hacquard S."/>
        </authorList>
    </citation>
    <scope>NUCLEOTIDE SEQUENCE</scope>
    <source>
        <strain evidence="9">MPI-CAGE-CH-0243</strain>
    </source>
</reference>
<keyword evidence="10" id="KW-1185">Reference proteome</keyword>
<evidence type="ECO:0000256" key="5">
    <source>
        <dbReference type="ARBA" id="ARBA00038359"/>
    </source>
</evidence>
<feature type="compositionally biased region" description="Polar residues" evidence="6">
    <location>
        <begin position="116"/>
        <end position="125"/>
    </location>
</feature>
<comment type="subcellular location">
    <subcellularLocation>
        <location evidence="1">Membrane</location>
        <topology evidence="1">Multi-pass membrane protein</topology>
    </subcellularLocation>
</comment>
<keyword evidence="2 7" id="KW-0812">Transmembrane</keyword>
<evidence type="ECO:0000313" key="10">
    <source>
        <dbReference type="Proteomes" id="UP000700596"/>
    </source>
</evidence>
<dbReference type="PANTHER" id="PTHR33048">
    <property type="entry name" value="PTH11-LIKE INTEGRAL MEMBRANE PROTEIN (AFU_ORTHOLOGUE AFUA_5G11245)"/>
    <property type="match status" value="1"/>
</dbReference>
<dbReference type="OrthoDB" id="5401779at2759"/>
<comment type="similarity">
    <text evidence="5">Belongs to the SAT4 family.</text>
</comment>
<keyword evidence="3 7" id="KW-1133">Transmembrane helix</keyword>
<feature type="domain" description="Rhodopsin" evidence="8">
    <location>
        <begin position="9"/>
        <end position="85"/>
    </location>
</feature>
<dbReference type="InterPro" id="IPR049326">
    <property type="entry name" value="Rhodopsin_dom_fungi"/>
</dbReference>